<accession>A6I8H2</accession>
<gene>
    <name evidence="2" type="ORF">rCG_39545</name>
</gene>
<feature type="region of interest" description="Disordered" evidence="1">
    <location>
        <begin position="1"/>
        <end position="22"/>
    </location>
</feature>
<dbReference type="AlphaFoldDB" id="A6I8H2"/>
<organism evidence="2 3">
    <name type="scientific">Rattus norvegicus</name>
    <name type="common">Rat</name>
    <dbReference type="NCBI Taxonomy" id="10116"/>
    <lineage>
        <taxon>Eukaryota</taxon>
        <taxon>Metazoa</taxon>
        <taxon>Chordata</taxon>
        <taxon>Craniata</taxon>
        <taxon>Vertebrata</taxon>
        <taxon>Euteleostomi</taxon>
        <taxon>Mammalia</taxon>
        <taxon>Eutheria</taxon>
        <taxon>Euarchontoglires</taxon>
        <taxon>Glires</taxon>
        <taxon>Rodentia</taxon>
        <taxon>Myomorpha</taxon>
        <taxon>Muroidea</taxon>
        <taxon>Muridae</taxon>
        <taxon>Murinae</taxon>
        <taxon>Rattus</taxon>
    </lineage>
</organism>
<dbReference type="Proteomes" id="UP000234681">
    <property type="component" value="Chromosome 1"/>
</dbReference>
<evidence type="ECO:0000313" key="3">
    <source>
        <dbReference type="Proteomes" id="UP000234681"/>
    </source>
</evidence>
<proteinExistence type="predicted"/>
<evidence type="ECO:0000256" key="1">
    <source>
        <dbReference type="SAM" id="MobiDB-lite"/>
    </source>
</evidence>
<sequence length="22" mass="2421">MNTDYTPLTKCPFPTDESTDGS</sequence>
<protein>
    <submittedName>
        <fullName evidence="2">RCG39545</fullName>
    </submittedName>
</protein>
<reference evidence="2 3" key="1">
    <citation type="submission" date="2005-09" db="EMBL/GenBank/DDBJ databases">
        <authorList>
            <person name="Mural R.J."/>
            <person name="Li P.W."/>
            <person name="Adams M.D."/>
            <person name="Amanatides P.G."/>
            <person name="Baden-Tillson H."/>
            <person name="Barnstead M."/>
            <person name="Chin S.H."/>
            <person name="Dew I."/>
            <person name="Evans C.A."/>
            <person name="Ferriera S."/>
            <person name="Flanigan M."/>
            <person name="Fosler C."/>
            <person name="Glodek A."/>
            <person name="Gu Z."/>
            <person name="Holt R.A."/>
            <person name="Jennings D."/>
            <person name="Kraft C.L."/>
            <person name="Lu F."/>
            <person name="Nguyen T."/>
            <person name="Nusskern D.R."/>
            <person name="Pfannkoch C.M."/>
            <person name="Sitter C."/>
            <person name="Sutton G.G."/>
            <person name="Venter J.C."/>
            <person name="Wang Z."/>
            <person name="Woodage T."/>
            <person name="Zheng X.H."/>
            <person name="Zhong F."/>
        </authorList>
    </citation>
    <scope>NUCLEOTIDE SEQUENCE [LARGE SCALE GENOMIC DNA]</scope>
    <source>
        <strain>BN</strain>
        <strain evidence="3">Sprague-Dawley</strain>
    </source>
</reference>
<name>A6I8H2_RAT</name>
<dbReference type="EMBL" id="CH473956">
    <property type="protein sequence ID" value="EDM17708.1"/>
    <property type="molecule type" value="Genomic_DNA"/>
</dbReference>
<evidence type="ECO:0000313" key="2">
    <source>
        <dbReference type="EMBL" id="EDM17708.1"/>
    </source>
</evidence>